<feature type="transmembrane region" description="Helical" evidence="8">
    <location>
        <begin position="18"/>
        <end position="39"/>
    </location>
</feature>
<evidence type="ECO:0000256" key="5">
    <source>
        <dbReference type="ARBA" id="ARBA00022989"/>
    </source>
</evidence>
<dbReference type="RefSeq" id="WP_020935161.1">
    <property type="nucleotide sequence ID" value="NC_021915.1"/>
</dbReference>
<dbReference type="PANTHER" id="PTHR37820">
    <property type="entry name" value="CELL DIVISION PROTEIN DIVIB"/>
    <property type="match status" value="1"/>
</dbReference>
<accession>S5TKK1</accession>
<dbReference type="HOGENOM" id="CLU_047677_1_1_11"/>
<protein>
    <submittedName>
        <fullName evidence="10">Cell division protein</fullName>
    </submittedName>
</protein>
<proteinExistence type="predicted"/>
<feature type="domain" description="POTRA" evidence="9">
    <location>
        <begin position="42"/>
        <end position="110"/>
    </location>
</feature>
<comment type="subcellular location">
    <subcellularLocation>
        <location evidence="1">Membrane</location>
    </subcellularLocation>
</comment>
<evidence type="ECO:0000256" key="1">
    <source>
        <dbReference type="ARBA" id="ARBA00004370"/>
    </source>
</evidence>
<dbReference type="PROSITE" id="PS51779">
    <property type="entry name" value="POTRA"/>
    <property type="match status" value="1"/>
</dbReference>
<name>S5TKK1_9CORY</name>
<dbReference type="OrthoDB" id="9790760at2"/>
<dbReference type="eggNOG" id="COG1589">
    <property type="taxonomic scope" value="Bacteria"/>
</dbReference>
<keyword evidence="4 8" id="KW-0812">Transmembrane</keyword>
<keyword evidence="6 8" id="KW-0472">Membrane</keyword>
<dbReference type="Proteomes" id="UP000015388">
    <property type="component" value="Chromosome"/>
</dbReference>
<evidence type="ECO:0000256" key="8">
    <source>
        <dbReference type="SAM" id="Phobius"/>
    </source>
</evidence>
<keyword evidence="11" id="KW-1185">Reference proteome</keyword>
<dbReference type="InterPro" id="IPR013685">
    <property type="entry name" value="POTRA_FtsQ_type"/>
</dbReference>
<sequence>MSTSAAQDQRRGRGGRRIALLVVAAVAVAAIAAVVVWAFPVFKVSAIEVTGNERVTEETVWELTGVPEGENLLRVDTVAAASGVVSDPWVSAATVTRQLPSTLKVELEERTVVAYREGDDGPVLIDSEGAPFIVESPPEGAVLVTGDAADEEPVLAGAVDIAAAIPAEVREQVATLEAESPRSYTFVLHDGRRVYWGASTDNANKALAMETVLHRDGSEWDISNPELVTVR</sequence>
<dbReference type="AlphaFoldDB" id="S5TKK1"/>
<dbReference type="InterPro" id="IPR050487">
    <property type="entry name" value="FtsQ_DivIB"/>
</dbReference>
<dbReference type="EMBL" id="CP003924">
    <property type="protein sequence ID" value="AGS35228.1"/>
    <property type="molecule type" value="Genomic_DNA"/>
</dbReference>
<dbReference type="Gene3D" id="3.10.20.310">
    <property type="entry name" value="membrane protein fhac"/>
    <property type="match status" value="1"/>
</dbReference>
<dbReference type="KEGG" id="cmd:B841_08775"/>
<dbReference type="GO" id="GO:0005886">
    <property type="term" value="C:plasma membrane"/>
    <property type="evidence" value="ECO:0007669"/>
    <property type="project" value="TreeGrafter"/>
</dbReference>
<reference evidence="10 11" key="1">
    <citation type="submission" date="2012-11" db="EMBL/GenBank/DDBJ databases">
        <title>The complete genome sequence of Corynebacterium maris Coryn-1 (=DSM 45190).</title>
        <authorList>
            <person name="Schaffert L."/>
            <person name="Albersmeier A."/>
            <person name="Kalinowski J."/>
            <person name="Ruckert C."/>
        </authorList>
    </citation>
    <scope>NUCLEOTIDE SEQUENCE [LARGE SCALE GENOMIC DNA]</scope>
    <source>
        <strain evidence="11">Coryn-1</strain>
    </source>
</reference>
<evidence type="ECO:0000313" key="10">
    <source>
        <dbReference type="EMBL" id="AGS35228.1"/>
    </source>
</evidence>
<dbReference type="InterPro" id="IPR034746">
    <property type="entry name" value="POTRA"/>
</dbReference>
<keyword evidence="7" id="KW-0131">Cell cycle</keyword>
<evidence type="ECO:0000313" key="11">
    <source>
        <dbReference type="Proteomes" id="UP000015388"/>
    </source>
</evidence>
<evidence type="ECO:0000259" key="9">
    <source>
        <dbReference type="PROSITE" id="PS51779"/>
    </source>
</evidence>
<dbReference type="PATRIC" id="fig|1224163.3.peg.1764"/>
<dbReference type="STRING" id="1224163.B841_08775"/>
<gene>
    <name evidence="10" type="ORF">B841_08775</name>
</gene>
<organism evidence="10 11">
    <name type="scientific">Corynebacterium maris DSM 45190</name>
    <dbReference type="NCBI Taxonomy" id="1224163"/>
    <lineage>
        <taxon>Bacteria</taxon>
        <taxon>Bacillati</taxon>
        <taxon>Actinomycetota</taxon>
        <taxon>Actinomycetes</taxon>
        <taxon>Mycobacteriales</taxon>
        <taxon>Corynebacteriaceae</taxon>
        <taxon>Corynebacterium</taxon>
    </lineage>
</organism>
<evidence type="ECO:0000256" key="2">
    <source>
        <dbReference type="ARBA" id="ARBA00022475"/>
    </source>
</evidence>
<keyword evidence="5 8" id="KW-1133">Transmembrane helix</keyword>
<dbReference type="GO" id="GO:0051301">
    <property type="term" value="P:cell division"/>
    <property type="evidence" value="ECO:0007669"/>
    <property type="project" value="UniProtKB-KW"/>
</dbReference>
<keyword evidence="2" id="KW-1003">Cell membrane</keyword>
<evidence type="ECO:0000256" key="4">
    <source>
        <dbReference type="ARBA" id="ARBA00022692"/>
    </source>
</evidence>
<dbReference type="Pfam" id="PF08478">
    <property type="entry name" value="POTRA_1"/>
    <property type="match status" value="1"/>
</dbReference>
<dbReference type="InterPro" id="IPR005548">
    <property type="entry name" value="Cell_div_FtsQ/DivIB_C"/>
</dbReference>
<dbReference type="PANTHER" id="PTHR37820:SF1">
    <property type="entry name" value="CELL DIVISION PROTEIN FTSQ"/>
    <property type="match status" value="1"/>
</dbReference>
<dbReference type="Pfam" id="PF03799">
    <property type="entry name" value="FtsQ_DivIB_C"/>
    <property type="match status" value="1"/>
</dbReference>
<evidence type="ECO:0000256" key="3">
    <source>
        <dbReference type="ARBA" id="ARBA00022618"/>
    </source>
</evidence>
<evidence type="ECO:0000256" key="6">
    <source>
        <dbReference type="ARBA" id="ARBA00023136"/>
    </source>
</evidence>
<keyword evidence="3 10" id="KW-0132">Cell division</keyword>
<evidence type="ECO:0000256" key="7">
    <source>
        <dbReference type="ARBA" id="ARBA00023306"/>
    </source>
</evidence>